<keyword evidence="3" id="KW-0804">Transcription</keyword>
<dbReference type="InterPro" id="IPR016032">
    <property type="entry name" value="Sig_transdc_resp-reg_C-effctor"/>
</dbReference>
<dbReference type="EMBL" id="PRDS01000002">
    <property type="protein sequence ID" value="PPB81750.1"/>
    <property type="molecule type" value="Genomic_DNA"/>
</dbReference>
<dbReference type="PROSITE" id="PS50043">
    <property type="entry name" value="HTH_LUXR_2"/>
    <property type="match status" value="1"/>
</dbReference>
<dbReference type="GO" id="GO:0006355">
    <property type="term" value="P:regulation of DNA-templated transcription"/>
    <property type="evidence" value="ECO:0007669"/>
    <property type="project" value="InterPro"/>
</dbReference>
<name>A0A2S5JJW7_9RHOB</name>
<organism evidence="5 6">
    <name type="scientific">Albidovulum inexpectatum</name>
    <dbReference type="NCBI Taxonomy" id="196587"/>
    <lineage>
        <taxon>Bacteria</taxon>
        <taxon>Pseudomonadati</taxon>
        <taxon>Pseudomonadota</taxon>
        <taxon>Alphaproteobacteria</taxon>
        <taxon>Rhodobacterales</taxon>
        <taxon>Paracoccaceae</taxon>
        <taxon>Albidovulum</taxon>
    </lineage>
</organism>
<accession>A0A2S5JJW7</accession>
<dbReference type="PANTHER" id="PTHR44688">
    <property type="entry name" value="DNA-BINDING TRANSCRIPTIONAL ACTIVATOR DEVR_DOSR"/>
    <property type="match status" value="1"/>
</dbReference>
<keyword evidence="6" id="KW-1185">Reference proteome</keyword>
<dbReference type="CDD" id="cd06170">
    <property type="entry name" value="LuxR_C_like"/>
    <property type="match status" value="1"/>
</dbReference>
<dbReference type="SUPFAM" id="SSF46894">
    <property type="entry name" value="C-terminal effector domain of the bipartite response regulators"/>
    <property type="match status" value="1"/>
</dbReference>
<evidence type="ECO:0000313" key="6">
    <source>
        <dbReference type="Proteomes" id="UP000239736"/>
    </source>
</evidence>
<protein>
    <submittedName>
        <fullName evidence="5">LuxR family transcriptional regulator</fullName>
    </submittedName>
</protein>
<dbReference type="Proteomes" id="UP000239736">
    <property type="component" value="Unassembled WGS sequence"/>
</dbReference>
<reference evidence="5 6" key="1">
    <citation type="submission" date="2018-01" db="EMBL/GenBank/DDBJ databases">
        <title>Genomic Encyclopedia of Archaeal and Bacterial Type Strains, Phase II (KMG-II): from individual species to whole genera.</title>
        <authorList>
            <person name="Goeker M."/>
        </authorList>
    </citation>
    <scope>NUCLEOTIDE SEQUENCE [LARGE SCALE GENOMIC DNA]</scope>
    <source>
        <strain evidence="5 6">DSM 12048</strain>
    </source>
</reference>
<evidence type="ECO:0000256" key="1">
    <source>
        <dbReference type="ARBA" id="ARBA00023015"/>
    </source>
</evidence>
<dbReference type="Pfam" id="PF03472">
    <property type="entry name" value="Autoind_bind"/>
    <property type="match status" value="1"/>
</dbReference>
<dbReference type="Gene3D" id="1.10.10.10">
    <property type="entry name" value="Winged helix-like DNA-binding domain superfamily/Winged helix DNA-binding domain"/>
    <property type="match status" value="1"/>
</dbReference>
<dbReference type="Gene3D" id="3.30.450.80">
    <property type="entry name" value="Transcription factor LuxR-like, autoinducer-binding domain"/>
    <property type="match status" value="1"/>
</dbReference>
<evidence type="ECO:0000259" key="4">
    <source>
        <dbReference type="PROSITE" id="PS50043"/>
    </source>
</evidence>
<dbReference type="Pfam" id="PF00196">
    <property type="entry name" value="GerE"/>
    <property type="match status" value="1"/>
</dbReference>
<dbReference type="PRINTS" id="PR00038">
    <property type="entry name" value="HTHLUXR"/>
</dbReference>
<dbReference type="InterPro" id="IPR005143">
    <property type="entry name" value="TF_LuxR_autoind-bd_dom"/>
</dbReference>
<dbReference type="AlphaFoldDB" id="A0A2S5JJW7"/>
<evidence type="ECO:0000256" key="2">
    <source>
        <dbReference type="ARBA" id="ARBA00023125"/>
    </source>
</evidence>
<evidence type="ECO:0000313" key="5">
    <source>
        <dbReference type="EMBL" id="PPB81750.1"/>
    </source>
</evidence>
<dbReference type="InterPro" id="IPR000792">
    <property type="entry name" value="Tscrpt_reg_LuxR_C"/>
</dbReference>
<dbReference type="GO" id="GO:0003677">
    <property type="term" value="F:DNA binding"/>
    <property type="evidence" value="ECO:0007669"/>
    <property type="project" value="UniProtKB-KW"/>
</dbReference>
<dbReference type="InterPro" id="IPR036388">
    <property type="entry name" value="WH-like_DNA-bd_sf"/>
</dbReference>
<dbReference type="SMART" id="SM00421">
    <property type="entry name" value="HTH_LUXR"/>
    <property type="match status" value="1"/>
</dbReference>
<comment type="caution">
    <text evidence="5">The sequence shown here is derived from an EMBL/GenBank/DDBJ whole genome shotgun (WGS) entry which is preliminary data.</text>
</comment>
<dbReference type="SUPFAM" id="SSF75516">
    <property type="entry name" value="Pheromone-binding domain of LuxR-like quorum-sensing transcription factors"/>
    <property type="match status" value="1"/>
</dbReference>
<keyword evidence="2" id="KW-0238">DNA-binding</keyword>
<dbReference type="PANTHER" id="PTHR44688:SF16">
    <property type="entry name" value="DNA-BINDING TRANSCRIPTIONAL ACTIVATOR DEVR_DOSR"/>
    <property type="match status" value="1"/>
</dbReference>
<proteinExistence type="predicted"/>
<gene>
    <name evidence="5" type="ORF">LV82_00966</name>
</gene>
<feature type="domain" description="HTH luxR-type" evidence="4">
    <location>
        <begin position="161"/>
        <end position="226"/>
    </location>
</feature>
<evidence type="ECO:0000256" key="3">
    <source>
        <dbReference type="ARBA" id="ARBA00023163"/>
    </source>
</evidence>
<sequence>MAYARKLDNLELQLDQARADAENEPFMNNPEGRAAFRTLAPAGFYIALRVGFAFPVAEHNALPDGWVDLYTREGFMFQDPVMRWVYSNFGWTRWSEMRLPDPRRVMMQAQKFGLRYGVAISLPSTGVEGQRSFGSFARSDREFTDEEIHQLESRLRKLHELTAPPTNLTEAEIEVLRMMRSGQLIKEISAQLGVTDGAIKQRIKSAKAKLRAKTASQAVSTAVAHGLI</sequence>
<dbReference type="InterPro" id="IPR036693">
    <property type="entry name" value="TF_LuxR_autoind-bd_dom_sf"/>
</dbReference>
<keyword evidence="1" id="KW-0805">Transcription regulation</keyword>